<dbReference type="InterPro" id="IPR045061">
    <property type="entry name" value="FtsZ/CetZ"/>
</dbReference>
<dbReference type="EMBL" id="FN649727">
    <property type="protein sequence ID" value="CBJ48312.1"/>
    <property type="molecule type" value="Genomic_DNA"/>
</dbReference>
<evidence type="ECO:0000259" key="6">
    <source>
        <dbReference type="SMART" id="SM00864"/>
    </source>
</evidence>
<dbReference type="PANTHER" id="PTHR30314:SF3">
    <property type="entry name" value="MITOCHONDRIAL DIVISION PROTEIN FSZA"/>
    <property type="match status" value="1"/>
</dbReference>
<reference evidence="8 9" key="1">
    <citation type="journal article" date="2010" name="Nature">
        <title>The Ectocarpus genome and the independent evolution of multicellularity in brown algae.</title>
        <authorList>
            <person name="Cock J.M."/>
            <person name="Sterck L."/>
            <person name="Rouze P."/>
            <person name="Scornet D."/>
            <person name="Allen A.E."/>
            <person name="Amoutzias G."/>
            <person name="Anthouard V."/>
            <person name="Artiguenave F."/>
            <person name="Aury J.M."/>
            <person name="Badger J.H."/>
            <person name="Beszteri B."/>
            <person name="Billiau K."/>
            <person name="Bonnet E."/>
            <person name="Bothwell J.H."/>
            <person name="Bowler C."/>
            <person name="Boyen C."/>
            <person name="Brownlee C."/>
            <person name="Carrano C.J."/>
            <person name="Charrier B."/>
            <person name="Cho G.Y."/>
            <person name="Coelho S.M."/>
            <person name="Collen J."/>
            <person name="Corre E."/>
            <person name="Da Silva C."/>
            <person name="Delage L."/>
            <person name="Delaroque N."/>
            <person name="Dittami S.M."/>
            <person name="Doulbeau S."/>
            <person name="Elias M."/>
            <person name="Farnham G."/>
            <person name="Gachon C.M."/>
            <person name="Gschloessl B."/>
            <person name="Heesch S."/>
            <person name="Jabbari K."/>
            <person name="Jubin C."/>
            <person name="Kawai H."/>
            <person name="Kimura K."/>
            <person name="Kloareg B."/>
            <person name="Kupper F.C."/>
            <person name="Lang D."/>
            <person name="Le Bail A."/>
            <person name="Leblanc C."/>
            <person name="Lerouge P."/>
            <person name="Lohr M."/>
            <person name="Lopez P.J."/>
            <person name="Martens C."/>
            <person name="Maumus F."/>
            <person name="Michel G."/>
            <person name="Miranda-Saavedra D."/>
            <person name="Morales J."/>
            <person name="Moreau H."/>
            <person name="Motomura T."/>
            <person name="Nagasato C."/>
            <person name="Napoli C.A."/>
            <person name="Nelson D.R."/>
            <person name="Nyvall-Collen P."/>
            <person name="Peters A.F."/>
            <person name="Pommier C."/>
            <person name="Potin P."/>
            <person name="Poulain J."/>
            <person name="Quesneville H."/>
            <person name="Read B."/>
            <person name="Rensing S.A."/>
            <person name="Ritter A."/>
            <person name="Rousvoal S."/>
            <person name="Samanta M."/>
            <person name="Samson G."/>
            <person name="Schroeder D.C."/>
            <person name="Segurens B."/>
            <person name="Strittmatter M."/>
            <person name="Tonon T."/>
            <person name="Tregear J.W."/>
            <person name="Valentin K."/>
            <person name="von Dassow P."/>
            <person name="Yamagishi T."/>
            <person name="Van de Peer Y."/>
            <person name="Wincker P."/>
        </authorList>
    </citation>
    <scope>NUCLEOTIDE SEQUENCE [LARGE SCALE GENOMIC DNA]</scope>
    <source>
        <strain evidence="9">Ec32 / CCAP1310/4</strain>
    </source>
</reference>
<dbReference type="InterPro" id="IPR024757">
    <property type="entry name" value="FtsZ_C"/>
</dbReference>
<dbReference type="SUPFAM" id="SSF52490">
    <property type="entry name" value="Tubulin nucleotide-binding domain-like"/>
    <property type="match status" value="1"/>
</dbReference>
<organism evidence="8 9">
    <name type="scientific">Ectocarpus siliculosus</name>
    <name type="common">Brown alga</name>
    <name type="synonym">Conferva siliculosa</name>
    <dbReference type="NCBI Taxonomy" id="2880"/>
    <lineage>
        <taxon>Eukaryota</taxon>
        <taxon>Sar</taxon>
        <taxon>Stramenopiles</taxon>
        <taxon>Ochrophyta</taxon>
        <taxon>PX clade</taxon>
        <taxon>Phaeophyceae</taxon>
        <taxon>Ectocarpales</taxon>
        <taxon>Ectocarpaceae</taxon>
        <taxon>Ectocarpus</taxon>
    </lineage>
</organism>
<dbReference type="HAMAP" id="MF_00909">
    <property type="entry name" value="FtsZ"/>
    <property type="match status" value="1"/>
</dbReference>
<dbReference type="FunFam" id="3.30.1330.20:FF:000011">
    <property type="entry name" value="Cell division protein FtsZ"/>
    <property type="match status" value="1"/>
</dbReference>
<dbReference type="Gene3D" id="3.40.50.1440">
    <property type="entry name" value="Tubulin/FtsZ, GTPase domain"/>
    <property type="match status" value="1"/>
</dbReference>
<dbReference type="InterPro" id="IPR037103">
    <property type="entry name" value="Tubulin/FtsZ-like_C"/>
</dbReference>
<comment type="similarity">
    <text evidence="1">Belongs to the FtsZ family.</text>
</comment>
<name>D7FPY0_ECTSI</name>
<dbReference type="InterPro" id="IPR000158">
    <property type="entry name" value="Cell_div_FtsZ"/>
</dbReference>
<dbReference type="Pfam" id="PF00091">
    <property type="entry name" value="Tubulin"/>
    <property type="match status" value="1"/>
</dbReference>
<feature type="compositionally biased region" description="Low complexity" evidence="5">
    <location>
        <begin position="141"/>
        <end position="157"/>
    </location>
</feature>
<dbReference type="InterPro" id="IPR003008">
    <property type="entry name" value="Tubulin_FtsZ_GTPase"/>
</dbReference>
<dbReference type="CDD" id="cd02201">
    <property type="entry name" value="FtsZ_type1"/>
    <property type="match status" value="1"/>
</dbReference>
<dbReference type="GO" id="GO:0005525">
    <property type="term" value="F:GTP binding"/>
    <property type="evidence" value="ECO:0007669"/>
    <property type="project" value="UniProtKB-KW"/>
</dbReference>
<dbReference type="InterPro" id="IPR020805">
    <property type="entry name" value="Cell_div_FtsZ_CS"/>
</dbReference>
<keyword evidence="2" id="KW-0963">Cytoplasm</keyword>
<feature type="domain" description="Tubulin/FtsZ GTPase" evidence="6">
    <location>
        <begin position="171"/>
        <end position="363"/>
    </location>
</feature>
<dbReference type="InterPro" id="IPR008280">
    <property type="entry name" value="Tub_FtsZ_C"/>
</dbReference>
<keyword evidence="3" id="KW-0547">Nucleotide-binding</keyword>
<dbReference type="NCBIfam" id="TIGR00065">
    <property type="entry name" value="ftsZ"/>
    <property type="match status" value="1"/>
</dbReference>
<dbReference type="GO" id="GO:0032153">
    <property type="term" value="C:cell division site"/>
    <property type="evidence" value="ECO:0007669"/>
    <property type="project" value="TreeGrafter"/>
</dbReference>
<dbReference type="PROSITE" id="PS01135">
    <property type="entry name" value="FTSZ_2"/>
    <property type="match status" value="1"/>
</dbReference>
<dbReference type="AlphaFoldDB" id="D7FPY0"/>
<dbReference type="InterPro" id="IPR036525">
    <property type="entry name" value="Tubulin/FtsZ_GTPase_sf"/>
</dbReference>
<dbReference type="Pfam" id="PF12327">
    <property type="entry name" value="FtsZ_C"/>
    <property type="match status" value="1"/>
</dbReference>
<dbReference type="SUPFAM" id="SSF55307">
    <property type="entry name" value="Tubulin C-terminal domain-like"/>
    <property type="match status" value="1"/>
</dbReference>
<dbReference type="PANTHER" id="PTHR30314">
    <property type="entry name" value="CELL DIVISION PROTEIN FTSZ-RELATED"/>
    <property type="match status" value="1"/>
</dbReference>
<evidence type="ECO:0000259" key="7">
    <source>
        <dbReference type="SMART" id="SM00865"/>
    </source>
</evidence>
<dbReference type="GO" id="GO:0005737">
    <property type="term" value="C:cytoplasm"/>
    <property type="evidence" value="ECO:0007669"/>
    <property type="project" value="TreeGrafter"/>
</dbReference>
<dbReference type="GO" id="GO:0051301">
    <property type="term" value="P:cell division"/>
    <property type="evidence" value="ECO:0007669"/>
    <property type="project" value="TreeGrafter"/>
</dbReference>
<gene>
    <name evidence="8" type="primary">FTSZ</name>
    <name evidence="8" type="ORF">Esi_0002_0034</name>
</gene>
<evidence type="ECO:0000313" key="8">
    <source>
        <dbReference type="EMBL" id="CBJ48312.1"/>
    </source>
</evidence>
<sequence>MAAVGRVFRSAVYGRRIDLVSRTSCGGCGAARCVAPATATAIISRSLSTEGASLRKVFQSSAKESTAKGGRPKEKTATVTAAGSASPASLSHTPTPKPTRAIVRGVTDVGGGGVAGNDGRAVGESEGKTADASEGAQHTLSSGAGVSDSTPSSSASPLPFHQGNYMEFAPRITVVGCGGAGGNAVSNMIARNLKGVEFMVCNTDAQHLSTTLTDNRLQLGRSVTEGLGCGANPDAGRKAAEESKEEILEMIEGSHMVFITAGMGGGTGTGAAPVIAEACMEAGILTVAVVTKPFRFEGSLRMRLAEEGLRFLASTVDTLIVIPNQNLFQMVDKQTSLLDSFRLADDVLLAGVRSVTDLMVNPGLINLDFADVQSVMAGMGNAMMGTGEAEGEGRAIRAAEDALSNPLLGELSAKTAKGLLVNITGGEDLTLFEVDEAASRVTDEVDDSSANIIVGSTYDSGLNGAMRVSVVATGIDGDHL</sequence>
<dbReference type="InParanoid" id="D7FPY0"/>
<accession>D7FPY0</accession>
<feature type="domain" description="Tubulin/FtsZ 2-layer sandwich" evidence="7">
    <location>
        <begin position="365"/>
        <end position="479"/>
    </location>
</feature>
<evidence type="ECO:0000256" key="2">
    <source>
        <dbReference type="ARBA" id="ARBA00022490"/>
    </source>
</evidence>
<dbReference type="GO" id="GO:0003924">
    <property type="term" value="F:GTPase activity"/>
    <property type="evidence" value="ECO:0007669"/>
    <property type="project" value="InterPro"/>
</dbReference>
<proteinExistence type="inferred from homology"/>
<keyword evidence="9" id="KW-1185">Reference proteome</keyword>
<feature type="region of interest" description="Disordered" evidence="5">
    <location>
        <begin position="61"/>
        <end position="158"/>
    </location>
</feature>
<dbReference type="Proteomes" id="UP000002630">
    <property type="component" value="Linkage Group LG02"/>
</dbReference>
<dbReference type="PRINTS" id="PR00423">
    <property type="entry name" value="CELLDVISFTSZ"/>
</dbReference>
<evidence type="ECO:0000313" key="9">
    <source>
        <dbReference type="Proteomes" id="UP000002630"/>
    </source>
</evidence>
<feature type="compositionally biased region" description="Basic and acidic residues" evidence="5">
    <location>
        <begin position="121"/>
        <end position="131"/>
    </location>
</feature>
<protein>
    <submittedName>
        <fullName evidence="8">Filamentous temperature sensitive Z</fullName>
    </submittedName>
</protein>
<dbReference type="EMBL" id="FN648375">
    <property type="protein sequence ID" value="CBJ48312.1"/>
    <property type="molecule type" value="Genomic_DNA"/>
</dbReference>
<dbReference type="InterPro" id="IPR018316">
    <property type="entry name" value="Tubulin/FtsZ_2-layer-sand-dom"/>
</dbReference>
<evidence type="ECO:0000256" key="1">
    <source>
        <dbReference type="ARBA" id="ARBA00009690"/>
    </source>
</evidence>
<dbReference type="FunFam" id="3.40.50.1440:FF:000001">
    <property type="entry name" value="Cell division protein FtsZ"/>
    <property type="match status" value="1"/>
</dbReference>
<evidence type="ECO:0000256" key="5">
    <source>
        <dbReference type="SAM" id="MobiDB-lite"/>
    </source>
</evidence>
<dbReference type="SMART" id="SM00865">
    <property type="entry name" value="Tubulin_C"/>
    <property type="match status" value="1"/>
</dbReference>
<keyword evidence="4" id="KW-0342">GTP-binding</keyword>
<dbReference type="eggNOG" id="ENOG502QRFN">
    <property type="taxonomic scope" value="Eukaryota"/>
</dbReference>
<dbReference type="STRING" id="2880.D7FPY0"/>
<dbReference type="Gene3D" id="3.30.1330.20">
    <property type="entry name" value="Tubulin/FtsZ, C-terminal domain"/>
    <property type="match status" value="1"/>
</dbReference>
<feature type="compositionally biased region" description="Polar residues" evidence="5">
    <location>
        <begin position="77"/>
        <end position="94"/>
    </location>
</feature>
<dbReference type="OrthoDB" id="70257at2759"/>
<dbReference type="SMART" id="SM00864">
    <property type="entry name" value="Tubulin"/>
    <property type="match status" value="1"/>
</dbReference>
<evidence type="ECO:0000256" key="4">
    <source>
        <dbReference type="ARBA" id="ARBA00023134"/>
    </source>
</evidence>
<evidence type="ECO:0000256" key="3">
    <source>
        <dbReference type="ARBA" id="ARBA00022741"/>
    </source>
</evidence>